<gene>
    <name evidence="1" type="ORF">PIB30_064569</name>
</gene>
<sequence length="161" mass="18604">MFAHNRVNTLRELKQLILSHLGPEGGRKSGNLAYRFQALTADNQLEYRPSWISKDSHVWMMFEVHKKVRENKVTTPEMIRTMRMSPRIIARRKMRMCRTPPRLEGPDSSYWHRCRSLISQSTSKSLIISGPSKPASLTCNMIVGRGGTMTLPRHSSRRWAP</sequence>
<organism evidence="1 2">
    <name type="scientific">Stylosanthes scabra</name>
    <dbReference type="NCBI Taxonomy" id="79078"/>
    <lineage>
        <taxon>Eukaryota</taxon>
        <taxon>Viridiplantae</taxon>
        <taxon>Streptophyta</taxon>
        <taxon>Embryophyta</taxon>
        <taxon>Tracheophyta</taxon>
        <taxon>Spermatophyta</taxon>
        <taxon>Magnoliopsida</taxon>
        <taxon>eudicotyledons</taxon>
        <taxon>Gunneridae</taxon>
        <taxon>Pentapetalae</taxon>
        <taxon>rosids</taxon>
        <taxon>fabids</taxon>
        <taxon>Fabales</taxon>
        <taxon>Fabaceae</taxon>
        <taxon>Papilionoideae</taxon>
        <taxon>50 kb inversion clade</taxon>
        <taxon>dalbergioids sensu lato</taxon>
        <taxon>Dalbergieae</taxon>
        <taxon>Pterocarpus clade</taxon>
        <taxon>Stylosanthes</taxon>
    </lineage>
</organism>
<dbReference type="EMBL" id="JASCZI010061046">
    <property type="protein sequence ID" value="MED6137383.1"/>
    <property type="molecule type" value="Genomic_DNA"/>
</dbReference>
<comment type="caution">
    <text evidence="1">The sequence shown here is derived from an EMBL/GenBank/DDBJ whole genome shotgun (WGS) entry which is preliminary data.</text>
</comment>
<keyword evidence="2" id="KW-1185">Reference proteome</keyword>
<protein>
    <submittedName>
        <fullName evidence="1">Uncharacterized protein</fullName>
    </submittedName>
</protein>
<feature type="non-terminal residue" evidence="1">
    <location>
        <position position="161"/>
    </location>
</feature>
<proteinExistence type="predicted"/>
<dbReference type="Proteomes" id="UP001341840">
    <property type="component" value="Unassembled WGS sequence"/>
</dbReference>
<evidence type="ECO:0000313" key="1">
    <source>
        <dbReference type="EMBL" id="MED6137383.1"/>
    </source>
</evidence>
<name>A0ABU6SN27_9FABA</name>
<accession>A0ABU6SN27</accession>
<reference evidence="1 2" key="1">
    <citation type="journal article" date="2023" name="Plants (Basel)">
        <title>Bridging the Gap: Combining Genomics and Transcriptomics Approaches to Understand Stylosanthes scabra, an Orphan Legume from the Brazilian Caatinga.</title>
        <authorList>
            <person name="Ferreira-Neto J.R.C."/>
            <person name="da Silva M.D."/>
            <person name="Binneck E."/>
            <person name="de Melo N.F."/>
            <person name="da Silva R.H."/>
            <person name="de Melo A.L.T.M."/>
            <person name="Pandolfi V."/>
            <person name="Bustamante F.O."/>
            <person name="Brasileiro-Vidal A.C."/>
            <person name="Benko-Iseppon A.M."/>
        </authorList>
    </citation>
    <scope>NUCLEOTIDE SEQUENCE [LARGE SCALE GENOMIC DNA]</scope>
    <source>
        <tissue evidence="1">Leaves</tissue>
    </source>
</reference>
<evidence type="ECO:0000313" key="2">
    <source>
        <dbReference type="Proteomes" id="UP001341840"/>
    </source>
</evidence>